<dbReference type="CDD" id="cd00130">
    <property type="entry name" value="PAS"/>
    <property type="match status" value="1"/>
</dbReference>
<dbReference type="GO" id="GO:0030295">
    <property type="term" value="F:protein kinase activator activity"/>
    <property type="evidence" value="ECO:0007669"/>
    <property type="project" value="TreeGrafter"/>
</dbReference>
<comment type="subcellular location">
    <subcellularLocation>
        <location evidence="2">Membrane</location>
        <topology evidence="2">Multi-pass membrane protein</topology>
    </subcellularLocation>
</comment>
<name>A0A1F6C1B7_9BACT</name>
<feature type="domain" description="PAS" evidence="14">
    <location>
        <begin position="53"/>
        <end position="84"/>
    </location>
</feature>
<dbReference type="InterPro" id="IPR005467">
    <property type="entry name" value="His_kinase_dom"/>
</dbReference>
<keyword evidence="8" id="KW-0418">Kinase</keyword>
<keyword evidence="9" id="KW-0067">ATP-binding</keyword>
<dbReference type="SMART" id="SM00388">
    <property type="entry name" value="HisKA"/>
    <property type="match status" value="1"/>
</dbReference>
<keyword evidence="6" id="KW-0812">Transmembrane</keyword>
<dbReference type="PANTHER" id="PTHR42878:SF7">
    <property type="entry name" value="SENSOR HISTIDINE KINASE GLRK"/>
    <property type="match status" value="1"/>
</dbReference>
<feature type="domain" description="Histidine kinase" evidence="13">
    <location>
        <begin position="166"/>
        <end position="385"/>
    </location>
</feature>
<evidence type="ECO:0000256" key="9">
    <source>
        <dbReference type="ARBA" id="ARBA00022840"/>
    </source>
</evidence>
<dbReference type="PRINTS" id="PR00344">
    <property type="entry name" value="BCTRLSENSOR"/>
</dbReference>
<evidence type="ECO:0000256" key="11">
    <source>
        <dbReference type="ARBA" id="ARBA00023012"/>
    </source>
</evidence>
<dbReference type="FunFam" id="3.30.565.10:FF:000006">
    <property type="entry name" value="Sensor histidine kinase WalK"/>
    <property type="match status" value="1"/>
</dbReference>
<evidence type="ECO:0000313" key="16">
    <source>
        <dbReference type="Proteomes" id="UP000178249"/>
    </source>
</evidence>
<dbReference type="InterPro" id="IPR003661">
    <property type="entry name" value="HisK_dim/P_dom"/>
</dbReference>
<evidence type="ECO:0000256" key="12">
    <source>
        <dbReference type="ARBA" id="ARBA00023136"/>
    </source>
</evidence>
<keyword evidence="10" id="KW-1133">Transmembrane helix</keyword>
<dbReference type="Gene3D" id="3.30.565.10">
    <property type="entry name" value="Histidine kinase-like ATPase, C-terminal domain"/>
    <property type="match status" value="1"/>
</dbReference>
<keyword evidence="4" id="KW-0597">Phosphoprotein</keyword>
<dbReference type="AlphaFoldDB" id="A0A1F6C1B7"/>
<dbReference type="SUPFAM" id="SSF55874">
    <property type="entry name" value="ATPase domain of HSP90 chaperone/DNA topoisomerase II/histidine kinase"/>
    <property type="match status" value="1"/>
</dbReference>
<evidence type="ECO:0000256" key="2">
    <source>
        <dbReference type="ARBA" id="ARBA00004141"/>
    </source>
</evidence>
<dbReference type="CDD" id="cd00082">
    <property type="entry name" value="HisKA"/>
    <property type="match status" value="1"/>
</dbReference>
<dbReference type="InterPro" id="IPR050351">
    <property type="entry name" value="BphY/WalK/GraS-like"/>
</dbReference>
<dbReference type="Pfam" id="PF02518">
    <property type="entry name" value="HATPase_c"/>
    <property type="match status" value="1"/>
</dbReference>
<dbReference type="PANTHER" id="PTHR42878">
    <property type="entry name" value="TWO-COMPONENT HISTIDINE KINASE"/>
    <property type="match status" value="1"/>
</dbReference>
<dbReference type="InterPro" id="IPR000014">
    <property type="entry name" value="PAS"/>
</dbReference>
<accession>A0A1F6C1B7</accession>
<evidence type="ECO:0000259" key="13">
    <source>
        <dbReference type="PROSITE" id="PS50109"/>
    </source>
</evidence>
<dbReference type="InterPro" id="IPR001610">
    <property type="entry name" value="PAC"/>
</dbReference>
<evidence type="ECO:0000256" key="1">
    <source>
        <dbReference type="ARBA" id="ARBA00000085"/>
    </source>
</evidence>
<gene>
    <name evidence="15" type="ORF">A2841_03745</name>
</gene>
<dbReference type="GO" id="GO:0016020">
    <property type="term" value="C:membrane"/>
    <property type="evidence" value="ECO:0007669"/>
    <property type="project" value="UniProtKB-SubCell"/>
</dbReference>
<dbReference type="SMART" id="SM00086">
    <property type="entry name" value="PAC"/>
    <property type="match status" value="1"/>
</dbReference>
<evidence type="ECO:0000256" key="3">
    <source>
        <dbReference type="ARBA" id="ARBA00012438"/>
    </source>
</evidence>
<dbReference type="Pfam" id="PF00512">
    <property type="entry name" value="HisKA"/>
    <property type="match status" value="1"/>
</dbReference>
<evidence type="ECO:0000256" key="4">
    <source>
        <dbReference type="ARBA" id="ARBA00022553"/>
    </source>
</evidence>
<dbReference type="SUPFAM" id="SSF47384">
    <property type="entry name" value="Homodimeric domain of signal transducing histidine kinase"/>
    <property type="match status" value="1"/>
</dbReference>
<sequence length="396" mass="44730">MRFESCYPEDNHVSRIREIFERQGSTGLVENGDRTTSFDHIFFQIAVQMTDHVVFTNKNGVVLYANNAAEDITGYTLHEMFGQTPRLWGGLMPSEYYEEIIWDSMQKGIPLERVLLNRRKDGHTYVALSSLSSISEDGVIVGYVATEKDITALRDIDREKSEFVSLASHQLRTPLTTVSWYIEMIIRGDVGSVIPEQKKYLEEIYHGNQRMVELVNTLLDVSRLELGTLTVELKPTNVVALAKSVLDEQKPNIEKKRLIVIENTSKDVPAFLADPRLLRMVFQNFLANAVEYTPPGGRIELTVSYDAKMVSIKVSDTGYGIPKNQQDKIFTKLFRADNVRAKDTDGTGLGLYIVKSIVENSGGKIWFESEENKGTTFYVSLPLNSATKKKGVRALR</sequence>
<keyword evidence="5" id="KW-0808">Transferase</keyword>
<dbReference type="InterPro" id="IPR003594">
    <property type="entry name" value="HATPase_dom"/>
</dbReference>
<dbReference type="Gene3D" id="3.30.450.20">
    <property type="entry name" value="PAS domain"/>
    <property type="match status" value="1"/>
</dbReference>
<comment type="caution">
    <text evidence="15">The sequence shown here is derived from an EMBL/GenBank/DDBJ whole genome shotgun (WGS) entry which is preliminary data.</text>
</comment>
<evidence type="ECO:0000256" key="7">
    <source>
        <dbReference type="ARBA" id="ARBA00022741"/>
    </source>
</evidence>
<organism evidence="15 16">
    <name type="scientific">Candidatus Kaiserbacteria bacterium RIFCSPHIGHO2_01_FULL_48_10</name>
    <dbReference type="NCBI Taxonomy" id="1798476"/>
    <lineage>
        <taxon>Bacteria</taxon>
        <taxon>Candidatus Kaiseribacteriota</taxon>
    </lineage>
</organism>
<evidence type="ECO:0000256" key="10">
    <source>
        <dbReference type="ARBA" id="ARBA00022989"/>
    </source>
</evidence>
<evidence type="ECO:0000256" key="6">
    <source>
        <dbReference type="ARBA" id="ARBA00022692"/>
    </source>
</evidence>
<dbReference type="InterPro" id="IPR035965">
    <property type="entry name" value="PAS-like_dom_sf"/>
</dbReference>
<dbReference type="InterPro" id="IPR036890">
    <property type="entry name" value="HATPase_C_sf"/>
</dbReference>
<dbReference type="GO" id="GO:0000155">
    <property type="term" value="F:phosphorelay sensor kinase activity"/>
    <property type="evidence" value="ECO:0007669"/>
    <property type="project" value="InterPro"/>
</dbReference>
<evidence type="ECO:0000256" key="8">
    <source>
        <dbReference type="ARBA" id="ARBA00022777"/>
    </source>
</evidence>
<keyword evidence="11" id="KW-0902">Two-component regulatory system</keyword>
<dbReference type="Pfam" id="PF13426">
    <property type="entry name" value="PAS_9"/>
    <property type="match status" value="1"/>
</dbReference>
<dbReference type="SMART" id="SM00091">
    <property type="entry name" value="PAS"/>
    <property type="match status" value="1"/>
</dbReference>
<proteinExistence type="predicted"/>
<dbReference type="SMART" id="SM00387">
    <property type="entry name" value="HATPase_c"/>
    <property type="match status" value="1"/>
</dbReference>
<keyword evidence="7" id="KW-0547">Nucleotide-binding</keyword>
<dbReference type="PROSITE" id="PS50109">
    <property type="entry name" value="HIS_KIN"/>
    <property type="match status" value="1"/>
</dbReference>
<dbReference type="NCBIfam" id="TIGR00229">
    <property type="entry name" value="sensory_box"/>
    <property type="match status" value="1"/>
</dbReference>
<dbReference type="GO" id="GO:0000156">
    <property type="term" value="F:phosphorelay response regulator activity"/>
    <property type="evidence" value="ECO:0007669"/>
    <property type="project" value="TreeGrafter"/>
</dbReference>
<dbReference type="SUPFAM" id="SSF55785">
    <property type="entry name" value="PYP-like sensor domain (PAS domain)"/>
    <property type="match status" value="1"/>
</dbReference>
<keyword evidence="12" id="KW-0472">Membrane</keyword>
<dbReference type="GO" id="GO:0005524">
    <property type="term" value="F:ATP binding"/>
    <property type="evidence" value="ECO:0007669"/>
    <property type="project" value="UniProtKB-KW"/>
</dbReference>
<dbReference type="InterPro" id="IPR004358">
    <property type="entry name" value="Sig_transdc_His_kin-like_C"/>
</dbReference>
<dbReference type="Gene3D" id="1.10.287.130">
    <property type="match status" value="1"/>
</dbReference>
<evidence type="ECO:0000313" key="15">
    <source>
        <dbReference type="EMBL" id="OGG42999.1"/>
    </source>
</evidence>
<dbReference type="EC" id="2.7.13.3" evidence="3"/>
<dbReference type="InterPro" id="IPR036097">
    <property type="entry name" value="HisK_dim/P_sf"/>
</dbReference>
<dbReference type="EMBL" id="MFKP01000059">
    <property type="protein sequence ID" value="OGG42999.1"/>
    <property type="molecule type" value="Genomic_DNA"/>
</dbReference>
<dbReference type="PROSITE" id="PS50112">
    <property type="entry name" value="PAS"/>
    <property type="match status" value="1"/>
</dbReference>
<evidence type="ECO:0000256" key="5">
    <source>
        <dbReference type="ARBA" id="ARBA00022679"/>
    </source>
</evidence>
<protein>
    <recommendedName>
        <fullName evidence="3">histidine kinase</fullName>
        <ecNumber evidence="3">2.7.13.3</ecNumber>
    </recommendedName>
</protein>
<reference evidence="15 16" key="1">
    <citation type="journal article" date="2016" name="Nat. Commun.">
        <title>Thousands of microbial genomes shed light on interconnected biogeochemical processes in an aquifer system.</title>
        <authorList>
            <person name="Anantharaman K."/>
            <person name="Brown C.T."/>
            <person name="Hug L.A."/>
            <person name="Sharon I."/>
            <person name="Castelle C.J."/>
            <person name="Probst A.J."/>
            <person name="Thomas B.C."/>
            <person name="Singh A."/>
            <person name="Wilkins M.J."/>
            <person name="Karaoz U."/>
            <person name="Brodie E.L."/>
            <person name="Williams K.H."/>
            <person name="Hubbard S.S."/>
            <person name="Banfield J.F."/>
        </authorList>
    </citation>
    <scope>NUCLEOTIDE SEQUENCE [LARGE SCALE GENOMIC DNA]</scope>
</reference>
<evidence type="ECO:0000259" key="14">
    <source>
        <dbReference type="PROSITE" id="PS50112"/>
    </source>
</evidence>
<dbReference type="GO" id="GO:0007234">
    <property type="term" value="P:osmosensory signaling via phosphorelay pathway"/>
    <property type="evidence" value="ECO:0007669"/>
    <property type="project" value="TreeGrafter"/>
</dbReference>
<dbReference type="Proteomes" id="UP000178249">
    <property type="component" value="Unassembled WGS sequence"/>
</dbReference>
<comment type="catalytic activity">
    <reaction evidence="1">
        <text>ATP + protein L-histidine = ADP + protein N-phospho-L-histidine.</text>
        <dbReference type="EC" id="2.7.13.3"/>
    </reaction>
</comment>